<dbReference type="RefSeq" id="WP_021660467.1">
    <property type="nucleotide sequence ID" value="NZ_FQVY01000002.1"/>
</dbReference>
<dbReference type="InterPro" id="IPR000415">
    <property type="entry name" value="Nitroreductase-like"/>
</dbReference>
<dbReference type="InterPro" id="IPR029479">
    <property type="entry name" value="Nitroreductase"/>
</dbReference>
<gene>
    <name evidence="4" type="ORF">GT747_00220</name>
    <name evidence="3" type="ORF">NE646_11415</name>
    <name evidence="5" type="ORF">SAMN05444424_1869</name>
</gene>
<dbReference type="Pfam" id="PF00881">
    <property type="entry name" value="Nitroreductase"/>
    <property type="match status" value="2"/>
</dbReference>
<reference evidence="5" key="2">
    <citation type="submission" date="2016-11" db="EMBL/GenBank/DDBJ databases">
        <authorList>
            <person name="Varghese N."/>
            <person name="Submissions S."/>
        </authorList>
    </citation>
    <scope>NUCLEOTIDE SEQUENCE</scope>
    <source>
        <strain evidence="5">DSM 4029</strain>
    </source>
</reference>
<comment type="caution">
    <text evidence="5">The sequence shown here is derived from an EMBL/GenBank/DDBJ whole genome shotgun (WGS) entry which is preliminary data.</text>
</comment>
<dbReference type="Proteomes" id="UP000184089">
    <property type="component" value="Unassembled WGS sequence"/>
</dbReference>
<keyword evidence="7" id="KW-1185">Reference proteome</keyword>
<dbReference type="GO" id="GO:0005829">
    <property type="term" value="C:cytosol"/>
    <property type="evidence" value="ECO:0007669"/>
    <property type="project" value="TreeGrafter"/>
</dbReference>
<keyword evidence="1" id="KW-0520">NAD</keyword>
<evidence type="ECO:0000313" key="5">
    <source>
        <dbReference type="EMBL" id="SHG20580.1"/>
    </source>
</evidence>
<sequence>MNEVLKAILERRSVRKFTGEPIAREEMETLLQAASYAPSGMGKQSWQFTAVTDGAKIAALCEAMGKAMGKEGYDMYRPAALILASNDRENGNGLADCACALQNIFLAAHSLGLGSVWINQLKETSDEPGVRAVLNGFGVPAEHIVWGVASLGHPAETPAAKPRREGVIHWAD</sequence>
<dbReference type="PANTHER" id="PTHR23026:SF125">
    <property type="entry name" value="OXYGEN-INSENSITIVE NAD(P)H NITROREDUCTASE"/>
    <property type="match status" value="1"/>
</dbReference>
<dbReference type="EMBL" id="JANGAB010000007">
    <property type="protein sequence ID" value="MCQ4950271.1"/>
    <property type="molecule type" value="Genomic_DNA"/>
</dbReference>
<dbReference type="AlphaFoldDB" id="A0AAQ1RWA4"/>
<dbReference type="Proteomes" id="UP001205063">
    <property type="component" value="Unassembled WGS sequence"/>
</dbReference>
<name>A0AAQ1RWA4_9FIRM</name>
<evidence type="ECO:0000256" key="1">
    <source>
        <dbReference type="ARBA" id="ARBA00023027"/>
    </source>
</evidence>
<dbReference type="Gene3D" id="3.40.109.10">
    <property type="entry name" value="NADH Oxidase"/>
    <property type="match status" value="1"/>
</dbReference>
<evidence type="ECO:0000313" key="6">
    <source>
        <dbReference type="Proteomes" id="UP000184089"/>
    </source>
</evidence>
<dbReference type="EMBL" id="FQVY01000002">
    <property type="protein sequence ID" value="SHG20580.1"/>
    <property type="molecule type" value="Genomic_DNA"/>
</dbReference>
<feature type="domain" description="Nitroreductase" evidence="2">
    <location>
        <begin position="74"/>
        <end position="153"/>
    </location>
</feature>
<evidence type="ECO:0000259" key="2">
    <source>
        <dbReference type="Pfam" id="PF00881"/>
    </source>
</evidence>
<accession>A0AAQ1RWA4</accession>
<dbReference type="SUPFAM" id="SSF55469">
    <property type="entry name" value="FMN-dependent nitroreductase-like"/>
    <property type="match status" value="1"/>
</dbReference>
<dbReference type="Proteomes" id="UP000474718">
    <property type="component" value="Unassembled WGS sequence"/>
</dbReference>
<evidence type="ECO:0000313" key="3">
    <source>
        <dbReference type="EMBL" id="MCQ4950271.1"/>
    </source>
</evidence>
<organism evidence="5 6">
    <name type="scientific">Bittarella massiliensis</name>
    <name type="common">ex Durand et al. 2017</name>
    <dbReference type="NCBI Taxonomy" id="1720313"/>
    <lineage>
        <taxon>Bacteria</taxon>
        <taxon>Bacillati</taxon>
        <taxon>Bacillota</taxon>
        <taxon>Clostridia</taxon>
        <taxon>Eubacteriales</taxon>
        <taxon>Oscillospiraceae</taxon>
        <taxon>Bittarella (ex Durand et al. 2017)</taxon>
    </lineage>
</organism>
<protein>
    <submittedName>
        <fullName evidence="4 5">Nitroreductase</fullName>
    </submittedName>
    <submittedName>
        <fullName evidence="3">Nitroreductase family protein</fullName>
    </submittedName>
</protein>
<dbReference type="GO" id="GO:0046256">
    <property type="term" value="P:2,4,6-trinitrotoluene catabolic process"/>
    <property type="evidence" value="ECO:0007669"/>
    <property type="project" value="TreeGrafter"/>
</dbReference>
<reference evidence="3" key="4">
    <citation type="submission" date="2022-06" db="EMBL/GenBank/DDBJ databases">
        <title>Isolation of gut microbiota from human fecal samples.</title>
        <authorList>
            <person name="Pamer E.G."/>
            <person name="Barat B."/>
            <person name="Waligurski E."/>
            <person name="Medina S."/>
            <person name="Paddock L."/>
            <person name="Mostad J."/>
        </authorList>
    </citation>
    <scope>NUCLEOTIDE SEQUENCE</scope>
    <source>
        <strain evidence="3">DFI.7.96</strain>
    </source>
</reference>
<dbReference type="EMBL" id="WWVX01000001">
    <property type="protein sequence ID" value="MZL68199.1"/>
    <property type="molecule type" value="Genomic_DNA"/>
</dbReference>
<dbReference type="InterPro" id="IPR050627">
    <property type="entry name" value="Nitroreductase/BluB"/>
</dbReference>
<evidence type="ECO:0000313" key="4">
    <source>
        <dbReference type="EMBL" id="MZL68199.1"/>
    </source>
</evidence>
<reference evidence="6" key="1">
    <citation type="submission" date="2016-11" db="EMBL/GenBank/DDBJ databases">
        <authorList>
            <person name="Jaros S."/>
            <person name="Januszkiewicz K."/>
            <person name="Wedrychowicz H."/>
        </authorList>
    </citation>
    <scope>NUCLEOTIDE SEQUENCE [LARGE SCALE GENOMIC DNA]</scope>
    <source>
        <strain evidence="6">DSM 4029</strain>
    </source>
</reference>
<dbReference type="GO" id="GO:0046857">
    <property type="term" value="F:oxidoreductase activity, acting on other nitrogenous compounds as donors, with NAD or NADP as acceptor"/>
    <property type="evidence" value="ECO:0007669"/>
    <property type="project" value="TreeGrafter"/>
</dbReference>
<proteinExistence type="predicted"/>
<feature type="domain" description="Nitroreductase" evidence="2">
    <location>
        <begin position="8"/>
        <end position="71"/>
    </location>
</feature>
<reference evidence="4 7" key="3">
    <citation type="journal article" date="2019" name="Nat. Med.">
        <title>A library of human gut bacterial isolates paired with longitudinal multiomics data enables mechanistic microbiome research.</title>
        <authorList>
            <person name="Poyet M."/>
            <person name="Groussin M."/>
            <person name="Gibbons S.M."/>
            <person name="Avila-Pacheco J."/>
            <person name="Jiang X."/>
            <person name="Kearney S.M."/>
            <person name="Perrotta A.R."/>
            <person name="Berdy B."/>
            <person name="Zhao S."/>
            <person name="Lieberman T.D."/>
            <person name="Swanson P.K."/>
            <person name="Smith M."/>
            <person name="Roesemann S."/>
            <person name="Alexander J.E."/>
            <person name="Rich S.A."/>
            <person name="Livny J."/>
            <person name="Vlamakis H."/>
            <person name="Clish C."/>
            <person name="Bullock K."/>
            <person name="Deik A."/>
            <person name="Scott J."/>
            <person name="Pierce K.A."/>
            <person name="Xavier R.J."/>
            <person name="Alm E.J."/>
        </authorList>
    </citation>
    <scope>NUCLEOTIDE SEQUENCE [LARGE SCALE GENOMIC DNA]</scope>
    <source>
        <strain evidence="4 7">BIOML-A2</strain>
    </source>
</reference>
<dbReference type="PANTHER" id="PTHR23026">
    <property type="entry name" value="NADPH NITROREDUCTASE"/>
    <property type="match status" value="1"/>
</dbReference>
<evidence type="ECO:0000313" key="7">
    <source>
        <dbReference type="Proteomes" id="UP000474718"/>
    </source>
</evidence>